<keyword evidence="2" id="KW-1185">Reference proteome</keyword>
<organism evidence="1 2">
    <name type="scientific">Vespula squamosa</name>
    <name type="common">Southern yellow jacket</name>
    <name type="synonym">Wasp</name>
    <dbReference type="NCBI Taxonomy" id="30214"/>
    <lineage>
        <taxon>Eukaryota</taxon>
        <taxon>Metazoa</taxon>
        <taxon>Ecdysozoa</taxon>
        <taxon>Arthropoda</taxon>
        <taxon>Hexapoda</taxon>
        <taxon>Insecta</taxon>
        <taxon>Pterygota</taxon>
        <taxon>Neoptera</taxon>
        <taxon>Endopterygota</taxon>
        <taxon>Hymenoptera</taxon>
        <taxon>Apocrita</taxon>
        <taxon>Aculeata</taxon>
        <taxon>Vespoidea</taxon>
        <taxon>Vespidae</taxon>
        <taxon>Vespinae</taxon>
        <taxon>Vespula</taxon>
    </lineage>
</organism>
<proteinExistence type="predicted"/>
<dbReference type="AlphaFoldDB" id="A0ABD2B801"/>
<gene>
    <name evidence="1" type="ORF">V1478_006491</name>
</gene>
<dbReference type="Proteomes" id="UP001607302">
    <property type="component" value="Unassembled WGS sequence"/>
</dbReference>
<accession>A0ABD2B801</accession>
<evidence type="ECO:0000313" key="2">
    <source>
        <dbReference type="Proteomes" id="UP001607302"/>
    </source>
</evidence>
<dbReference type="EMBL" id="JAUDFV010000132">
    <property type="protein sequence ID" value="KAL2728859.1"/>
    <property type="molecule type" value="Genomic_DNA"/>
</dbReference>
<evidence type="ECO:0000313" key="1">
    <source>
        <dbReference type="EMBL" id="KAL2728859.1"/>
    </source>
</evidence>
<protein>
    <submittedName>
        <fullName evidence="1">Uncharacterized protein</fullName>
    </submittedName>
</protein>
<name>A0ABD2B801_VESSQ</name>
<comment type="caution">
    <text evidence="1">The sequence shown here is derived from an EMBL/GenBank/DDBJ whole genome shotgun (WGS) entry which is preliminary data.</text>
</comment>
<sequence length="68" mass="8184">MECFIIYFQGCVYLENNSNMYTRIHLGYNNSYNLCFLQSKYGVVYIQVSIFIVQRKGNSYLYYMDDMT</sequence>
<reference evidence="1 2" key="1">
    <citation type="journal article" date="2024" name="Ann. Entomol. Soc. Am.">
        <title>Genomic analyses of the southern and eastern yellowjacket wasps (Hymenoptera: Vespidae) reveal evolutionary signatures of social life.</title>
        <authorList>
            <person name="Catto M.A."/>
            <person name="Caine P.B."/>
            <person name="Orr S.E."/>
            <person name="Hunt B.G."/>
            <person name="Goodisman M.A.D."/>
        </authorList>
    </citation>
    <scope>NUCLEOTIDE SEQUENCE [LARGE SCALE GENOMIC DNA]</scope>
    <source>
        <strain evidence="1">233</strain>
        <tissue evidence="1">Head and thorax</tissue>
    </source>
</reference>